<dbReference type="GO" id="GO:0005737">
    <property type="term" value="C:cytoplasm"/>
    <property type="evidence" value="ECO:0007669"/>
    <property type="project" value="TreeGrafter"/>
</dbReference>
<evidence type="ECO:0000313" key="3">
    <source>
        <dbReference type="Proteomes" id="UP000199377"/>
    </source>
</evidence>
<feature type="transmembrane region" description="Helical" evidence="1">
    <location>
        <begin position="387"/>
        <end position="408"/>
    </location>
</feature>
<dbReference type="GO" id="GO:0004222">
    <property type="term" value="F:metalloendopeptidase activity"/>
    <property type="evidence" value="ECO:0007669"/>
    <property type="project" value="InterPro"/>
</dbReference>
<dbReference type="PANTHER" id="PTHR13325:SF3">
    <property type="entry name" value="MEMBRANE-BOUND TRANSCRIPTION FACTOR SITE-2 PROTEASE"/>
    <property type="match status" value="1"/>
</dbReference>
<feature type="transmembrane region" description="Helical" evidence="1">
    <location>
        <begin position="257"/>
        <end position="278"/>
    </location>
</feature>
<dbReference type="GO" id="GO:0031293">
    <property type="term" value="P:membrane protein intracellular domain proteolysis"/>
    <property type="evidence" value="ECO:0007669"/>
    <property type="project" value="TreeGrafter"/>
</dbReference>
<dbReference type="EMBL" id="FOQH01000006">
    <property type="protein sequence ID" value="SFI39361.1"/>
    <property type="molecule type" value="Genomic_DNA"/>
</dbReference>
<keyword evidence="3" id="KW-1185">Reference proteome</keyword>
<feature type="transmembrane region" description="Helical" evidence="1">
    <location>
        <begin position="230"/>
        <end position="250"/>
    </location>
</feature>
<sequence length="714" mass="78450">MPKGFLSSDWYRVADLTPRLAAHVEIHRQVFRGGVWHIVQDRHNGRYHRVGPAGNLMLNLMNGRRTVAEIWETACERFEDDPPTQDEVIRLLSQLHNSDLVAGGATPDLDELARRAESQARRNLLMRIRNPMAMRIPLLDPDAFLGATAWLARPIFTVWGFLAWLALLVWGGVAVALNWEPLTSGLADRVLTVENLALVAIAYPLIKMIHELGHAYASKVWGGEVHEVGVMFLVFIPVPYVDASASSAFASKWRRAVVGGAGIMVELALASLAALVWVEAEPGLLRAFCFNVMLIGGVSTLFFNGNPLLRFDGYFVLCDLVEIPNLGTRANRHFLNLVQRYAFGRRDVDSVVTARGEAAWFVVYAVAAFVYRLFIAVAISLFVATKFFFIGVALAIWSLSNAFLWPLLKGGWHVIASPHLRGRRVRAVSAVGLLLALIAGALFAVPLPHSSIAQGVVRIEEERILRAGAAGFVAAVHAPSGEVGPQAPILTLEDPALAAETRLLEARLAEMRLRLRSVLVLDRVQAELFRVQVAHLEARVVDIREKAAALELLAPAAGRVVLRDADRLQGKWLAKGETVGWLLSDEPAVLSVAVPETEAELVRGDTRAVSLRFERRLDREIPAAILRAAPEGEARLPSRALSTAAGGPFATLPNDPDGLTTLDVAFRFDVAPLDPLPVEMVGERALIRFDHGYEPLAPRIWRAARQLFLARFNV</sequence>
<keyword evidence="1" id="KW-0472">Membrane</keyword>
<dbReference type="STRING" id="1114924.SAMN05216258_106181"/>
<protein>
    <submittedName>
        <fullName evidence="2">Putative peptide zinc metalloprotease protein</fullName>
    </submittedName>
</protein>
<proteinExistence type="predicted"/>
<evidence type="ECO:0000256" key="1">
    <source>
        <dbReference type="SAM" id="Phobius"/>
    </source>
</evidence>
<keyword evidence="2" id="KW-0378">Hydrolase</keyword>
<gene>
    <name evidence="2" type="ORF">SAMN05216258_106181</name>
</gene>
<dbReference type="GO" id="GO:0016020">
    <property type="term" value="C:membrane"/>
    <property type="evidence" value="ECO:0007669"/>
    <property type="project" value="InterPro"/>
</dbReference>
<feature type="transmembrane region" description="Helical" evidence="1">
    <location>
        <begin position="358"/>
        <end position="381"/>
    </location>
</feature>
<dbReference type="InterPro" id="IPR008792">
    <property type="entry name" value="PQQD"/>
</dbReference>
<dbReference type="InterPro" id="IPR041881">
    <property type="entry name" value="PqqD_sf"/>
</dbReference>
<organism evidence="2 3">
    <name type="scientific">Albimonas pacifica</name>
    <dbReference type="NCBI Taxonomy" id="1114924"/>
    <lineage>
        <taxon>Bacteria</taxon>
        <taxon>Pseudomonadati</taxon>
        <taxon>Pseudomonadota</taxon>
        <taxon>Alphaproteobacteria</taxon>
        <taxon>Rhodobacterales</taxon>
        <taxon>Paracoccaceae</taxon>
        <taxon>Albimonas</taxon>
    </lineage>
</organism>
<dbReference type="PANTHER" id="PTHR13325">
    <property type="entry name" value="PROTEASE M50 MEMBRANE-BOUND TRANSCRIPTION FACTOR SITE 2 PROTEASE"/>
    <property type="match status" value="1"/>
</dbReference>
<feature type="transmembrane region" description="Helical" evidence="1">
    <location>
        <begin position="284"/>
        <end position="303"/>
    </location>
</feature>
<feature type="transmembrane region" description="Helical" evidence="1">
    <location>
        <begin position="191"/>
        <end position="210"/>
    </location>
</feature>
<dbReference type="Proteomes" id="UP000199377">
    <property type="component" value="Unassembled WGS sequence"/>
</dbReference>
<dbReference type="OrthoDB" id="9759690at2"/>
<feature type="transmembrane region" description="Helical" evidence="1">
    <location>
        <begin position="428"/>
        <end position="447"/>
    </location>
</feature>
<name>A0A1I3HUJ8_9RHOB</name>
<evidence type="ECO:0000313" key="2">
    <source>
        <dbReference type="EMBL" id="SFI39361.1"/>
    </source>
</evidence>
<dbReference type="AlphaFoldDB" id="A0A1I3HUJ8"/>
<dbReference type="InterPro" id="IPR001193">
    <property type="entry name" value="MBTPS2"/>
</dbReference>
<keyword evidence="1" id="KW-1133">Transmembrane helix</keyword>
<dbReference type="Pfam" id="PF05402">
    <property type="entry name" value="PqqD"/>
    <property type="match status" value="1"/>
</dbReference>
<reference evidence="2 3" key="1">
    <citation type="submission" date="2016-10" db="EMBL/GenBank/DDBJ databases">
        <authorList>
            <person name="de Groot N.N."/>
        </authorList>
    </citation>
    <scope>NUCLEOTIDE SEQUENCE [LARGE SCALE GENOMIC DNA]</scope>
    <source>
        <strain evidence="2 3">CGMCC 1.11030</strain>
    </source>
</reference>
<keyword evidence="2" id="KW-0482">Metalloprotease</keyword>
<keyword evidence="2" id="KW-0645">Protease</keyword>
<dbReference type="RefSeq" id="WP_092860533.1">
    <property type="nucleotide sequence ID" value="NZ_FOQH01000006.1"/>
</dbReference>
<feature type="transmembrane region" description="Helical" evidence="1">
    <location>
        <begin position="158"/>
        <end position="179"/>
    </location>
</feature>
<dbReference type="Gene3D" id="1.10.10.1150">
    <property type="entry name" value="Coenzyme PQQ synthesis protein D (PqqD)"/>
    <property type="match status" value="1"/>
</dbReference>
<accession>A0A1I3HUJ8</accession>
<keyword evidence="1" id="KW-0812">Transmembrane</keyword>